<dbReference type="InterPro" id="IPR038495">
    <property type="entry name" value="ATPase_E_C"/>
</dbReference>
<evidence type="ECO:0000256" key="2">
    <source>
        <dbReference type="ARBA" id="ARBA00022448"/>
    </source>
</evidence>
<dbReference type="EMBL" id="LAZR01036350">
    <property type="protein sequence ID" value="KKL25079.1"/>
    <property type="molecule type" value="Genomic_DNA"/>
</dbReference>
<protein>
    <recommendedName>
        <fullName evidence="5">V-type proton ATPase subunit E</fullName>
    </recommendedName>
</protein>
<dbReference type="GO" id="GO:0046961">
    <property type="term" value="F:proton-transporting ATPase activity, rotational mechanism"/>
    <property type="evidence" value="ECO:0007669"/>
    <property type="project" value="InterPro"/>
</dbReference>
<evidence type="ECO:0000256" key="3">
    <source>
        <dbReference type="ARBA" id="ARBA00023065"/>
    </source>
</evidence>
<keyword evidence="2" id="KW-0813">Transport</keyword>
<organism evidence="4">
    <name type="scientific">marine sediment metagenome</name>
    <dbReference type="NCBI Taxonomy" id="412755"/>
    <lineage>
        <taxon>unclassified sequences</taxon>
        <taxon>metagenomes</taxon>
        <taxon>ecological metagenomes</taxon>
    </lineage>
</organism>
<dbReference type="PANTHER" id="PTHR45715">
    <property type="entry name" value="ATPASE H+-TRANSPORTING V1 SUBUNIT E1A-RELATED"/>
    <property type="match status" value="1"/>
</dbReference>
<dbReference type="GO" id="GO:0033178">
    <property type="term" value="C:proton-transporting two-sector ATPase complex, catalytic domain"/>
    <property type="evidence" value="ECO:0007669"/>
    <property type="project" value="InterPro"/>
</dbReference>
<evidence type="ECO:0008006" key="5">
    <source>
        <dbReference type="Google" id="ProtNLM"/>
    </source>
</evidence>
<dbReference type="Gene3D" id="3.30.2320.30">
    <property type="entry name" value="ATP synthase, E subunit, C-terminal"/>
    <property type="match status" value="1"/>
</dbReference>
<name>A0A0F9BSX3_9ZZZZ</name>
<keyword evidence="3" id="KW-0406">Ion transport</keyword>
<reference evidence="4" key="1">
    <citation type="journal article" date="2015" name="Nature">
        <title>Complex archaea that bridge the gap between prokaryotes and eukaryotes.</title>
        <authorList>
            <person name="Spang A."/>
            <person name="Saw J.H."/>
            <person name="Jorgensen S.L."/>
            <person name="Zaremba-Niedzwiedzka K."/>
            <person name="Martijn J."/>
            <person name="Lind A.E."/>
            <person name="van Eijk R."/>
            <person name="Schleper C."/>
            <person name="Guy L."/>
            <person name="Ettema T.J."/>
        </authorList>
    </citation>
    <scope>NUCLEOTIDE SEQUENCE</scope>
</reference>
<gene>
    <name evidence="4" type="ORF">LCGC14_2408910</name>
</gene>
<comment type="caution">
    <text evidence="4">The sequence shown here is derived from an EMBL/GenBank/DDBJ whole genome shotgun (WGS) entry which is preliminary data.</text>
</comment>
<dbReference type="AlphaFoldDB" id="A0A0F9BSX3"/>
<dbReference type="InterPro" id="IPR002842">
    <property type="entry name" value="ATPase_V1_Esu"/>
</dbReference>
<evidence type="ECO:0000313" key="4">
    <source>
        <dbReference type="EMBL" id="KKL25079.1"/>
    </source>
</evidence>
<evidence type="ECO:0000256" key="1">
    <source>
        <dbReference type="ARBA" id="ARBA00005901"/>
    </source>
</evidence>
<accession>A0A0F9BSX3</accession>
<comment type="similarity">
    <text evidence="1">Belongs to the V-ATPase E subunit family.</text>
</comment>
<sequence length="195" mass="21663">MSSAALEKTIDKILKKSEEELLESLKQSLDNSKEVLSDSLHPLEQEYDRIIAEGKKDADKIQSQIIGSSGLAERSKQILLVDESVEKVIDKAIEKLRESVQKDYTNLMTQLIDEAITSLGTTDVVISTNARDSDLVKSILKKFKGTTLSSDTIECIGGIFVKSKDGSMNFDNTIDARLERLKPVIRKDVATKFGR</sequence>
<dbReference type="SUPFAM" id="SSF160527">
    <property type="entry name" value="V-type ATPase subunit E-like"/>
    <property type="match status" value="1"/>
</dbReference>
<dbReference type="Pfam" id="PF01991">
    <property type="entry name" value="vATP-synt_E"/>
    <property type="match status" value="1"/>
</dbReference>
<proteinExistence type="inferred from homology"/>